<keyword evidence="3 11" id="KW-0645">Protease</keyword>
<evidence type="ECO:0000256" key="9">
    <source>
        <dbReference type="ARBA" id="ARBA00023049"/>
    </source>
</evidence>
<evidence type="ECO:0000256" key="8">
    <source>
        <dbReference type="ARBA" id="ARBA00022989"/>
    </source>
</evidence>
<comment type="caution">
    <text evidence="14">The sequence shown here is derived from an EMBL/GenBank/DDBJ whole genome shotgun (WGS) entry which is preliminary data.</text>
</comment>
<dbReference type="InterPro" id="IPR001915">
    <property type="entry name" value="Peptidase_M48"/>
</dbReference>
<comment type="subcellular location">
    <subcellularLocation>
        <location evidence="1">Cell membrane</location>
        <topology evidence="1">Multi-pass membrane protein</topology>
    </subcellularLocation>
</comment>
<keyword evidence="7 11" id="KW-0862">Zinc</keyword>
<feature type="domain" description="Peptidase M48" evidence="13">
    <location>
        <begin position="75"/>
        <end position="279"/>
    </location>
</feature>
<evidence type="ECO:0000256" key="11">
    <source>
        <dbReference type="RuleBase" id="RU003983"/>
    </source>
</evidence>
<evidence type="ECO:0000259" key="13">
    <source>
        <dbReference type="Pfam" id="PF01435"/>
    </source>
</evidence>
<gene>
    <name evidence="14" type="ORF">C0630_10165</name>
</gene>
<keyword evidence="4 12" id="KW-0812">Transmembrane</keyword>
<accession>A0A2N6CWA1</accession>
<evidence type="ECO:0000256" key="7">
    <source>
        <dbReference type="ARBA" id="ARBA00022833"/>
    </source>
</evidence>
<dbReference type="CDD" id="cd07339">
    <property type="entry name" value="M48B_HtpX_like"/>
    <property type="match status" value="1"/>
</dbReference>
<dbReference type="EMBL" id="PKUN01000014">
    <property type="protein sequence ID" value="PLX61526.1"/>
    <property type="molecule type" value="Genomic_DNA"/>
</dbReference>
<feature type="transmembrane region" description="Helical" evidence="12">
    <location>
        <begin position="43"/>
        <end position="64"/>
    </location>
</feature>
<dbReference type="InterPro" id="IPR050083">
    <property type="entry name" value="HtpX_protease"/>
</dbReference>
<dbReference type="PANTHER" id="PTHR43221">
    <property type="entry name" value="PROTEASE HTPX"/>
    <property type="match status" value="1"/>
</dbReference>
<keyword evidence="9 11" id="KW-0482">Metalloprotease</keyword>
<sequence>MNQKLTNDHKLRNLGHTLLLIGSMALLLALISELLFGEGVWPWVFAGVILAMSTLPDISPHWLLRLYQARRIYPNEAPDLIRLMEEIGRRTGVSPTPTLYWIPSSTSNAFSVGSRDDSAIALTDGLLKLLNPRELAGVLAHETSHIINHDMRLMNLADLISRLTHMLSMIGILLAFISLPLALLGMAPLPLSGLLLLIVAPTLSALLQLGLSRVREFQADLSAVRITGDPEGLASALGKIEHRHASLWQRILLPGYRDPEPSLLRTHPDTAERVRRLLELRDEAETLARPIFPGIGRNTRLPDSFHTLRSPRHRLFFRTWH</sequence>
<dbReference type="GO" id="GO:0006508">
    <property type="term" value="P:proteolysis"/>
    <property type="evidence" value="ECO:0007669"/>
    <property type="project" value="UniProtKB-KW"/>
</dbReference>
<reference evidence="14 15" key="1">
    <citation type="submission" date="2017-11" db="EMBL/GenBank/DDBJ databases">
        <title>Genome-resolved metagenomics identifies genetic mobility, metabolic interactions, and unexpected diversity in perchlorate-reducing communities.</title>
        <authorList>
            <person name="Barnum T.P."/>
            <person name="Figueroa I.A."/>
            <person name="Carlstrom C.I."/>
            <person name="Lucas L.N."/>
            <person name="Engelbrektson A.L."/>
            <person name="Coates J.D."/>
        </authorList>
    </citation>
    <scope>NUCLEOTIDE SEQUENCE [LARGE SCALE GENOMIC DNA]</scope>
    <source>
        <strain evidence="14">BM301</strain>
    </source>
</reference>
<feature type="transmembrane region" description="Helical" evidence="12">
    <location>
        <begin position="159"/>
        <end position="183"/>
    </location>
</feature>
<dbReference type="STRING" id="1111735.GCA_000428045_00413"/>
<proteinExistence type="inferred from homology"/>
<evidence type="ECO:0000256" key="1">
    <source>
        <dbReference type="ARBA" id="ARBA00004651"/>
    </source>
</evidence>
<keyword evidence="2" id="KW-1003">Cell membrane</keyword>
<dbReference type="Gene3D" id="3.30.2010.10">
    <property type="entry name" value="Metalloproteases ('zincins'), catalytic domain"/>
    <property type="match status" value="1"/>
</dbReference>
<evidence type="ECO:0000256" key="6">
    <source>
        <dbReference type="ARBA" id="ARBA00022801"/>
    </source>
</evidence>
<dbReference type="GO" id="GO:0046872">
    <property type="term" value="F:metal ion binding"/>
    <property type="evidence" value="ECO:0007669"/>
    <property type="project" value="UniProtKB-KW"/>
</dbReference>
<organism evidence="14 15">
    <name type="scientific">Sedimenticola selenatireducens</name>
    <dbReference type="NCBI Taxonomy" id="191960"/>
    <lineage>
        <taxon>Bacteria</taxon>
        <taxon>Pseudomonadati</taxon>
        <taxon>Pseudomonadota</taxon>
        <taxon>Gammaproteobacteria</taxon>
        <taxon>Chromatiales</taxon>
        <taxon>Sedimenticolaceae</taxon>
        <taxon>Sedimenticola</taxon>
    </lineage>
</organism>
<feature type="transmembrane region" description="Helical" evidence="12">
    <location>
        <begin position="12"/>
        <end position="31"/>
    </location>
</feature>
<evidence type="ECO:0000256" key="3">
    <source>
        <dbReference type="ARBA" id="ARBA00022670"/>
    </source>
</evidence>
<dbReference type="Proteomes" id="UP000235015">
    <property type="component" value="Unassembled WGS sequence"/>
</dbReference>
<comment type="cofactor">
    <cofactor evidence="11">
        <name>Zn(2+)</name>
        <dbReference type="ChEBI" id="CHEBI:29105"/>
    </cofactor>
    <text evidence="11">Binds 1 zinc ion per subunit.</text>
</comment>
<keyword evidence="6 11" id="KW-0378">Hydrolase</keyword>
<dbReference type="Pfam" id="PF01435">
    <property type="entry name" value="Peptidase_M48"/>
    <property type="match status" value="1"/>
</dbReference>
<evidence type="ECO:0000256" key="12">
    <source>
        <dbReference type="SAM" id="Phobius"/>
    </source>
</evidence>
<dbReference type="GO" id="GO:0004222">
    <property type="term" value="F:metalloendopeptidase activity"/>
    <property type="evidence" value="ECO:0007669"/>
    <property type="project" value="InterPro"/>
</dbReference>
<feature type="transmembrane region" description="Helical" evidence="12">
    <location>
        <begin position="189"/>
        <end position="211"/>
    </location>
</feature>
<evidence type="ECO:0000256" key="10">
    <source>
        <dbReference type="ARBA" id="ARBA00023136"/>
    </source>
</evidence>
<keyword evidence="8 12" id="KW-1133">Transmembrane helix</keyword>
<protein>
    <submittedName>
        <fullName evidence="14">Peptidase M48</fullName>
    </submittedName>
</protein>
<dbReference type="RefSeq" id="WP_273439226.1">
    <property type="nucleotide sequence ID" value="NZ_CBDUFW010000038.1"/>
</dbReference>
<evidence type="ECO:0000256" key="5">
    <source>
        <dbReference type="ARBA" id="ARBA00022723"/>
    </source>
</evidence>
<evidence type="ECO:0000313" key="15">
    <source>
        <dbReference type="Proteomes" id="UP000235015"/>
    </source>
</evidence>
<evidence type="ECO:0000256" key="2">
    <source>
        <dbReference type="ARBA" id="ARBA00022475"/>
    </source>
</evidence>
<dbReference type="PANTHER" id="PTHR43221:SF1">
    <property type="entry name" value="PROTEASE HTPX"/>
    <property type="match status" value="1"/>
</dbReference>
<keyword evidence="10 12" id="KW-0472">Membrane</keyword>
<name>A0A2N6CWA1_9GAMM</name>
<dbReference type="GO" id="GO:0005886">
    <property type="term" value="C:plasma membrane"/>
    <property type="evidence" value="ECO:0007669"/>
    <property type="project" value="UniProtKB-SubCell"/>
</dbReference>
<evidence type="ECO:0000313" key="14">
    <source>
        <dbReference type="EMBL" id="PLX61526.1"/>
    </source>
</evidence>
<keyword evidence="5" id="KW-0479">Metal-binding</keyword>
<comment type="similarity">
    <text evidence="11">Belongs to the peptidase M48 family.</text>
</comment>
<evidence type="ECO:0000256" key="4">
    <source>
        <dbReference type="ARBA" id="ARBA00022692"/>
    </source>
</evidence>
<dbReference type="AlphaFoldDB" id="A0A2N6CWA1"/>